<proteinExistence type="predicted"/>
<feature type="region of interest" description="Disordered" evidence="2">
    <location>
        <begin position="253"/>
        <end position="324"/>
    </location>
</feature>
<dbReference type="Proteomes" id="UP001408789">
    <property type="component" value="Unassembled WGS sequence"/>
</dbReference>
<dbReference type="AlphaFoldDB" id="A0AAP0CQV3"/>
<evidence type="ECO:0008006" key="5">
    <source>
        <dbReference type="Google" id="ProtNLM"/>
    </source>
</evidence>
<reference evidence="3 4" key="1">
    <citation type="submission" date="2024-04" db="EMBL/GenBank/DDBJ databases">
        <title>The reference genome of an endangered Asteraceae, Deinandra increscens subsp. villosa, native to the Central Coast of California.</title>
        <authorList>
            <person name="Guilliams M."/>
            <person name="Hasenstab-Lehman K."/>
            <person name="Meyer R."/>
            <person name="Mcevoy S."/>
        </authorList>
    </citation>
    <scope>NUCLEOTIDE SEQUENCE [LARGE SCALE GENOMIC DNA]</scope>
    <source>
        <tissue evidence="3">Leaf</tissue>
    </source>
</reference>
<keyword evidence="4" id="KW-1185">Reference proteome</keyword>
<dbReference type="EMBL" id="JBCNJP010000023">
    <property type="protein sequence ID" value="KAK9058592.1"/>
    <property type="molecule type" value="Genomic_DNA"/>
</dbReference>
<dbReference type="PANTHER" id="PTHR33710">
    <property type="entry name" value="BNAC02G09200D PROTEIN"/>
    <property type="match status" value="1"/>
</dbReference>
<feature type="coiled-coil region" evidence="1">
    <location>
        <begin position="426"/>
        <end position="453"/>
    </location>
</feature>
<feature type="compositionally biased region" description="Basic and acidic residues" evidence="2">
    <location>
        <begin position="297"/>
        <end position="306"/>
    </location>
</feature>
<keyword evidence="1" id="KW-0175">Coiled coil</keyword>
<feature type="compositionally biased region" description="Polar residues" evidence="2">
    <location>
        <begin position="257"/>
        <end position="280"/>
    </location>
</feature>
<feature type="compositionally biased region" description="Low complexity" evidence="2">
    <location>
        <begin position="313"/>
        <end position="324"/>
    </location>
</feature>
<comment type="caution">
    <text evidence="3">The sequence shown here is derived from an EMBL/GenBank/DDBJ whole genome shotgun (WGS) entry which is preliminary data.</text>
</comment>
<name>A0AAP0CQV3_9ASTR</name>
<sequence length="556" mass="62260">MAVNKKKIEINIDDCLDAKSSDFIMGKVINPASIPNIPDLFVKEGFHDVRFRFIGGRWIGMAFPSIELATKFEQCGDLKGLVSDLRMLTTSFIPEERCIWLDILGLPVVASTPIVLQKIGQMWGEFLFFGNDKDDPLANGKVCIITKCMNRIDEEIEARIGSNSFKVRVTEFDYWSPTLRFQDNNSSSDDSDDDEISVEGEGALNVSDNDDGGKEENNILEELIVGQDKVAGEEMINTSPKVQVMRNNHEGEAVISSDENNPQGGTKSQFEAYSSSSTEPSKPPGFEDYKKSISSRDVCEKDERNGGADSLASVSNSKKSKGGSVMQDFSNFIQMGKLMGLDMTGRSASKIDRFLVSQSFLDAIKNVEVLALDKTVVDHRPVLLRQSFADFGPIPFKLFNSWLRDDEFVDLVINSWKEPISHPSKCVMFKEKLKRLKEQIKSWKKQKPDQMENVNKIKKEILIIDKKIDEGLGNEVVGATRVHLLKTLHELEKPILEDLSQKAKIKELARYEAQQPDTTAALSFCKTSKNAHILAVTGEDGYVCLCDTRLKARKCE</sequence>
<evidence type="ECO:0000313" key="3">
    <source>
        <dbReference type="EMBL" id="KAK9058592.1"/>
    </source>
</evidence>
<organism evidence="3 4">
    <name type="scientific">Deinandra increscens subsp. villosa</name>
    <dbReference type="NCBI Taxonomy" id="3103831"/>
    <lineage>
        <taxon>Eukaryota</taxon>
        <taxon>Viridiplantae</taxon>
        <taxon>Streptophyta</taxon>
        <taxon>Embryophyta</taxon>
        <taxon>Tracheophyta</taxon>
        <taxon>Spermatophyta</taxon>
        <taxon>Magnoliopsida</taxon>
        <taxon>eudicotyledons</taxon>
        <taxon>Gunneridae</taxon>
        <taxon>Pentapetalae</taxon>
        <taxon>asterids</taxon>
        <taxon>campanulids</taxon>
        <taxon>Asterales</taxon>
        <taxon>Asteraceae</taxon>
        <taxon>Asteroideae</taxon>
        <taxon>Heliantheae alliance</taxon>
        <taxon>Madieae</taxon>
        <taxon>Madiinae</taxon>
        <taxon>Deinandra</taxon>
    </lineage>
</organism>
<accession>A0AAP0CQV3</accession>
<evidence type="ECO:0000256" key="2">
    <source>
        <dbReference type="SAM" id="MobiDB-lite"/>
    </source>
</evidence>
<gene>
    <name evidence="3" type="ORF">SSX86_023434</name>
</gene>
<evidence type="ECO:0000313" key="4">
    <source>
        <dbReference type="Proteomes" id="UP001408789"/>
    </source>
</evidence>
<dbReference type="PANTHER" id="PTHR33710:SF64">
    <property type="entry name" value="ENDONUCLEASE_EXONUCLEASE_PHOSPHATASE DOMAIN-CONTAINING PROTEIN"/>
    <property type="match status" value="1"/>
</dbReference>
<protein>
    <recommendedName>
        <fullName evidence="5">DUF4283 domain-containing protein</fullName>
    </recommendedName>
</protein>
<evidence type="ECO:0000256" key="1">
    <source>
        <dbReference type="SAM" id="Coils"/>
    </source>
</evidence>